<comment type="caution">
    <text evidence="1">The sequence shown here is derived from an EMBL/GenBank/DDBJ whole genome shotgun (WGS) entry which is preliminary data.</text>
</comment>
<dbReference type="AlphaFoldDB" id="A0A0V0S2E1"/>
<proteinExistence type="predicted"/>
<name>A0A0V0S2E1_9BILA</name>
<organism evidence="1 2">
    <name type="scientific">Trichinella nelsoni</name>
    <dbReference type="NCBI Taxonomy" id="6336"/>
    <lineage>
        <taxon>Eukaryota</taxon>
        <taxon>Metazoa</taxon>
        <taxon>Ecdysozoa</taxon>
        <taxon>Nematoda</taxon>
        <taxon>Enoplea</taxon>
        <taxon>Dorylaimia</taxon>
        <taxon>Trichinellida</taxon>
        <taxon>Trichinellidae</taxon>
        <taxon>Trichinella</taxon>
    </lineage>
</organism>
<gene>
    <name evidence="1" type="ORF">T07_1374</name>
</gene>
<reference evidence="1 2" key="1">
    <citation type="submission" date="2015-01" db="EMBL/GenBank/DDBJ databases">
        <title>Evolution of Trichinella species and genotypes.</title>
        <authorList>
            <person name="Korhonen P.K."/>
            <person name="Edoardo P."/>
            <person name="Giuseppe L.R."/>
            <person name="Gasser R.B."/>
        </authorList>
    </citation>
    <scope>NUCLEOTIDE SEQUENCE [LARGE SCALE GENOMIC DNA]</scope>
    <source>
        <strain evidence="1">ISS37</strain>
    </source>
</reference>
<dbReference type="EMBL" id="JYDL01000044">
    <property type="protein sequence ID" value="KRX20850.1"/>
    <property type="molecule type" value="Genomic_DNA"/>
</dbReference>
<accession>A0A0V0S2E1</accession>
<keyword evidence="2" id="KW-1185">Reference proteome</keyword>
<dbReference type="Proteomes" id="UP000054630">
    <property type="component" value="Unassembled WGS sequence"/>
</dbReference>
<evidence type="ECO:0000313" key="1">
    <source>
        <dbReference type="EMBL" id="KRX20850.1"/>
    </source>
</evidence>
<protein>
    <submittedName>
        <fullName evidence="1">Uncharacterized protein</fullName>
    </submittedName>
</protein>
<evidence type="ECO:0000313" key="2">
    <source>
        <dbReference type="Proteomes" id="UP000054630"/>
    </source>
</evidence>
<sequence length="94" mass="10555">MHNLRDGSFLAFRFATTNDACLILICSGTTLCAYSSEHALFDWLCFAALQNRPLLDSMTWWLFHQAKKAEVCGNRSGEQYGSFQDCPISHTGIC</sequence>